<evidence type="ECO:0000313" key="9">
    <source>
        <dbReference type="EMBL" id="GAA1988204.1"/>
    </source>
</evidence>
<feature type="transmembrane region" description="Helical" evidence="7">
    <location>
        <begin position="31"/>
        <end position="51"/>
    </location>
</feature>
<dbReference type="Gene3D" id="1.20.1250.20">
    <property type="entry name" value="MFS general substrate transporter like domains"/>
    <property type="match status" value="1"/>
</dbReference>
<gene>
    <name evidence="9" type="ORF">GCM10009754_77860</name>
</gene>
<dbReference type="InterPro" id="IPR050171">
    <property type="entry name" value="MFS_Transporters"/>
</dbReference>
<keyword evidence="6 7" id="KW-0472">Membrane</keyword>
<dbReference type="SUPFAM" id="SSF103473">
    <property type="entry name" value="MFS general substrate transporter"/>
    <property type="match status" value="1"/>
</dbReference>
<organism evidence="9 10">
    <name type="scientific">Amycolatopsis minnesotensis</name>
    <dbReference type="NCBI Taxonomy" id="337894"/>
    <lineage>
        <taxon>Bacteria</taxon>
        <taxon>Bacillati</taxon>
        <taxon>Actinomycetota</taxon>
        <taxon>Actinomycetes</taxon>
        <taxon>Pseudonocardiales</taxon>
        <taxon>Pseudonocardiaceae</taxon>
        <taxon>Amycolatopsis</taxon>
    </lineage>
</organism>
<keyword evidence="3" id="KW-1003">Cell membrane</keyword>
<feature type="transmembrane region" description="Helical" evidence="7">
    <location>
        <begin position="88"/>
        <end position="110"/>
    </location>
</feature>
<evidence type="ECO:0000256" key="6">
    <source>
        <dbReference type="ARBA" id="ARBA00023136"/>
    </source>
</evidence>
<dbReference type="PANTHER" id="PTHR23517">
    <property type="entry name" value="RESISTANCE PROTEIN MDTM, PUTATIVE-RELATED-RELATED"/>
    <property type="match status" value="1"/>
</dbReference>
<keyword evidence="2" id="KW-0813">Transport</keyword>
<dbReference type="InterPro" id="IPR005829">
    <property type="entry name" value="Sugar_transporter_CS"/>
</dbReference>
<protein>
    <submittedName>
        <fullName evidence="9">MFS transporter</fullName>
    </submittedName>
</protein>
<evidence type="ECO:0000256" key="5">
    <source>
        <dbReference type="ARBA" id="ARBA00022989"/>
    </source>
</evidence>
<comment type="subcellular location">
    <subcellularLocation>
        <location evidence="1">Cell membrane</location>
        <topology evidence="1">Multi-pass membrane protein</topology>
    </subcellularLocation>
</comment>
<feature type="transmembrane region" description="Helical" evidence="7">
    <location>
        <begin position="325"/>
        <end position="348"/>
    </location>
</feature>
<feature type="transmembrane region" description="Helical" evidence="7">
    <location>
        <begin position="122"/>
        <end position="143"/>
    </location>
</feature>
<accession>A0ABN2SM67</accession>
<feature type="transmembrane region" description="Helical" evidence="7">
    <location>
        <begin position="63"/>
        <end position="82"/>
    </location>
</feature>
<dbReference type="PANTHER" id="PTHR23517:SF13">
    <property type="entry name" value="MAJOR FACILITATOR SUPERFAMILY MFS_1"/>
    <property type="match status" value="1"/>
</dbReference>
<feature type="transmembrane region" description="Helical" evidence="7">
    <location>
        <begin position="354"/>
        <end position="374"/>
    </location>
</feature>
<evidence type="ECO:0000313" key="10">
    <source>
        <dbReference type="Proteomes" id="UP001501116"/>
    </source>
</evidence>
<keyword evidence="5 7" id="KW-1133">Transmembrane helix</keyword>
<dbReference type="EMBL" id="BAAANN010000048">
    <property type="protein sequence ID" value="GAA1988204.1"/>
    <property type="molecule type" value="Genomic_DNA"/>
</dbReference>
<reference evidence="9 10" key="1">
    <citation type="journal article" date="2019" name="Int. J. Syst. Evol. Microbiol.">
        <title>The Global Catalogue of Microorganisms (GCM) 10K type strain sequencing project: providing services to taxonomists for standard genome sequencing and annotation.</title>
        <authorList>
            <consortium name="The Broad Institute Genomics Platform"/>
            <consortium name="The Broad Institute Genome Sequencing Center for Infectious Disease"/>
            <person name="Wu L."/>
            <person name="Ma J."/>
        </authorList>
    </citation>
    <scope>NUCLEOTIDE SEQUENCE [LARGE SCALE GENOMIC DNA]</scope>
    <source>
        <strain evidence="9 10">JCM 14545</strain>
    </source>
</reference>
<evidence type="ECO:0000256" key="4">
    <source>
        <dbReference type="ARBA" id="ARBA00022692"/>
    </source>
</evidence>
<dbReference type="InterPro" id="IPR020846">
    <property type="entry name" value="MFS_dom"/>
</dbReference>
<evidence type="ECO:0000259" key="8">
    <source>
        <dbReference type="PROSITE" id="PS50850"/>
    </source>
</evidence>
<feature type="transmembrane region" description="Helical" evidence="7">
    <location>
        <begin position="233"/>
        <end position="251"/>
    </location>
</feature>
<name>A0ABN2SM67_9PSEU</name>
<dbReference type="PROSITE" id="PS50850">
    <property type="entry name" value="MFS"/>
    <property type="match status" value="1"/>
</dbReference>
<dbReference type="InterPro" id="IPR011701">
    <property type="entry name" value="MFS"/>
</dbReference>
<sequence>MGYAFAATMTGTTLPTPLYPLYQHELGFDTLLTTVVYAVYAVGVLATLLLLGRASDVVGRRPLLLAAIAVSAVSGLVFLAGPSLPVLFAGRVLSGFSAGLVTAVATVAMAELAGPAHRAKATLVATAVNMLGLGCGPLLAGLLADHAPSPLHLPFAVHLVLLVPAAVLVWRIPETVTPGPLRAALRPQRPAVPAVVRAAFVPSAIAVFAAFSVFGLLTAVAPAFLTTVLHQPAHTLAGLLVFAMFAGSTLSQLASYRWRAGSALPSGCLVLVLGLAGLATAVGTESLPVLAVSAFVIGAGQGLSFRAGMAAITEHCPADRRAETVSAFTVIAYIGISVPVILVGAASALFGLPAAAMTFTGVTAALALGALFAIRRHAKRPGSAASLST</sequence>
<dbReference type="Pfam" id="PF07690">
    <property type="entry name" value="MFS_1"/>
    <property type="match status" value="1"/>
</dbReference>
<evidence type="ECO:0000256" key="1">
    <source>
        <dbReference type="ARBA" id="ARBA00004651"/>
    </source>
</evidence>
<feature type="transmembrane region" description="Helical" evidence="7">
    <location>
        <begin position="289"/>
        <end position="313"/>
    </location>
</feature>
<evidence type="ECO:0000256" key="3">
    <source>
        <dbReference type="ARBA" id="ARBA00022475"/>
    </source>
</evidence>
<feature type="transmembrane region" description="Helical" evidence="7">
    <location>
        <begin position="263"/>
        <end position="283"/>
    </location>
</feature>
<keyword evidence="10" id="KW-1185">Reference proteome</keyword>
<evidence type="ECO:0000256" key="2">
    <source>
        <dbReference type="ARBA" id="ARBA00022448"/>
    </source>
</evidence>
<feature type="transmembrane region" description="Helical" evidence="7">
    <location>
        <begin position="155"/>
        <end position="173"/>
    </location>
</feature>
<feature type="domain" description="Major facilitator superfamily (MFS) profile" evidence="8">
    <location>
        <begin position="1"/>
        <end position="381"/>
    </location>
</feature>
<keyword evidence="4 7" id="KW-0812">Transmembrane</keyword>
<evidence type="ECO:0000256" key="7">
    <source>
        <dbReference type="SAM" id="Phobius"/>
    </source>
</evidence>
<comment type="caution">
    <text evidence="9">The sequence shown here is derived from an EMBL/GenBank/DDBJ whole genome shotgun (WGS) entry which is preliminary data.</text>
</comment>
<dbReference type="Proteomes" id="UP001501116">
    <property type="component" value="Unassembled WGS sequence"/>
</dbReference>
<dbReference type="InterPro" id="IPR036259">
    <property type="entry name" value="MFS_trans_sf"/>
</dbReference>
<proteinExistence type="predicted"/>
<feature type="transmembrane region" description="Helical" evidence="7">
    <location>
        <begin position="194"/>
        <end position="221"/>
    </location>
</feature>
<dbReference type="PROSITE" id="PS00216">
    <property type="entry name" value="SUGAR_TRANSPORT_1"/>
    <property type="match status" value="1"/>
</dbReference>